<reference evidence="6 7" key="1">
    <citation type="journal article" date="2017" name="ISME J.">
        <title>Energy and carbon metabolisms in a deep terrestrial subsurface fluid microbial community.</title>
        <authorList>
            <person name="Momper L."/>
            <person name="Jungbluth S.P."/>
            <person name="Lee M.D."/>
            <person name="Amend J.P."/>
        </authorList>
    </citation>
    <scope>NUCLEOTIDE SEQUENCE [LARGE SCALE GENOMIC DNA]</scope>
    <source>
        <strain evidence="6">SURF_17</strain>
    </source>
</reference>
<keyword evidence="1" id="KW-0004">4Fe-4S</keyword>
<dbReference type="Pfam" id="PF13237">
    <property type="entry name" value="Fer4_10"/>
    <property type="match status" value="1"/>
</dbReference>
<dbReference type="GO" id="GO:0046872">
    <property type="term" value="F:metal ion binding"/>
    <property type="evidence" value="ECO:0007669"/>
    <property type="project" value="UniProtKB-KW"/>
</dbReference>
<protein>
    <submittedName>
        <fullName evidence="6">(4Fe-4S)-binding protein</fullName>
    </submittedName>
</protein>
<dbReference type="InterPro" id="IPR017896">
    <property type="entry name" value="4Fe4S_Fe-S-bd"/>
</dbReference>
<evidence type="ECO:0000256" key="1">
    <source>
        <dbReference type="ARBA" id="ARBA00022485"/>
    </source>
</evidence>
<feature type="domain" description="4Fe-4S ferredoxin-type" evidence="5">
    <location>
        <begin position="329"/>
        <end position="357"/>
    </location>
</feature>
<dbReference type="Gene3D" id="3.30.70.20">
    <property type="match status" value="1"/>
</dbReference>
<keyword evidence="4" id="KW-0411">Iron-sulfur</keyword>
<feature type="domain" description="4Fe-4S ferredoxin-type" evidence="5">
    <location>
        <begin position="358"/>
        <end position="387"/>
    </location>
</feature>
<dbReference type="AlphaFoldDB" id="A0A419EW63"/>
<evidence type="ECO:0000256" key="2">
    <source>
        <dbReference type="ARBA" id="ARBA00022723"/>
    </source>
</evidence>
<evidence type="ECO:0000313" key="6">
    <source>
        <dbReference type="EMBL" id="RJP68718.1"/>
    </source>
</evidence>
<dbReference type="PANTHER" id="PTHR24960">
    <property type="entry name" value="PHOTOSYSTEM I IRON-SULFUR CENTER-RELATED"/>
    <property type="match status" value="1"/>
</dbReference>
<evidence type="ECO:0000256" key="4">
    <source>
        <dbReference type="ARBA" id="ARBA00023014"/>
    </source>
</evidence>
<organism evidence="6 7">
    <name type="scientific">Candidatus Abyssobacteria bacterium SURF_17</name>
    <dbReference type="NCBI Taxonomy" id="2093361"/>
    <lineage>
        <taxon>Bacteria</taxon>
        <taxon>Pseudomonadati</taxon>
        <taxon>Candidatus Hydrogenedentota</taxon>
        <taxon>Candidatus Abyssobacteria</taxon>
    </lineage>
</organism>
<evidence type="ECO:0000259" key="5">
    <source>
        <dbReference type="PROSITE" id="PS51379"/>
    </source>
</evidence>
<name>A0A419EW63_9BACT</name>
<keyword evidence="2" id="KW-0479">Metal-binding</keyword>
<evidence type="ECO:0000313" key="7">
    <source>
        <dbReference type="Proteomes" id="UP000285961"/>
    </source>
</evidence>
<evidence type="ECO:0000256" key="3">
    <source>
        <dbReference type="ARBA" id="ARBA00023004"/>
    </source>
</evidence>
<dbReference type="EMBL" id="QZKI01000089">
    <property type="protein sequence ID" value="RJP68718.1"/>
    <property type="molecule type" value="Genomic_DNA"/>
</dbReference>
<accession>A0A419EW63</accession>
<dbReference type="PROSITE" id="PS00198">
    <property type="entry name" value="4FE4S_FER_1"/>
    <property type="match status" value="1"/>
</dbReference>
<dbReference type="SUPFAM" id="SSF54862">
    <property type="entry name" value="4Fe-4S ferredoxins"/>
    <property type="match status" value="1"/>
</dbReference>
<proteinExistence type="predicted"/>
<comment type="caution">
    <text evidence="6">The sequence shown here is derived from an EMBL/GenBank/DDBJ whole genome shotgun (WGS) entry which is preliminary data.</text>
</comment>
<dbReference type="PANTHER" id="PTHR24960:SF79">
    <property type="entry name" value="PHOTOSYSTEM I IRON-SULFUR CENTER"/>
    <property type="match status" value="1"/>
</dbReference>
<gene>
    <name evidence="6" type="ORF">C4532_12135</name>
</gene>
<dbReference type="PROSITE" id="PS51379">
    <property type="entry name" value="4FE4S_FER_2"/>
    <property type="match status" value="2"/>
</dbReference>
<keyword evidence="3" id="KW-0408">Iron</keyword>
<dbReference type="InterPro" id="IPR017900">
    <property type="entry name" value="4Fe4S_Fe_S_CS"/>
</dbReference>
<dbReference type="InterPro" id="IPR050157">
    <property type="entry name" value="PSI_iron-sulfur_center"/>
</dbReference>
<sequence length="415" mass="46281">MDGALGVRVGFHGSSRCLVFADYRPEDSRFRQAIKGLKGSLRTFRDRKGETEMAGQNVYEQLADYLNSMPIGAPKTPELMEILKTLYTQEEAALAVKLPFLPMTLDALADRTGMEEAKLKPMLDKMAKKGTVFVELGSDERMHRLLPTVVGFSETPFWPGKRTPETEKLAGLWIKYARNAFYHEIGGISETPMVRVIPIQQSLSDDRTVAPYEKLVEKVKETTHQAVAHCPCRLMREYSGETRCEHSTENCLHFGSLARYMVAHGMARKITVDETIDILKRSNEEGLVHMTANHQGQIDTICNCCADACIFLTGLLAAGEKHMFARSNYVCEVNQETCVECGTCAERCPVKAIAAGDGPSRIDANKCIGCGVCYPTCSSESISLVSRPEPERTRVSPPGEFVMKVMNDKQREFRF</sequence>
<dbReference type="GO" id="GO:0051539">
    <property type="term" value="F:4 iron, 4 sulfur cluster binding"/>
    <property type="evidence" value="ECO:0007669"/>
    <property type="project" value="UniProtKB-KW"/>
</dbReference>
<dbReference type="Proteomes" id="UP000285961">
    <property type="component" value="Unassembled WGS sequence"/>
</dbReference>